<dbReference type="GO" id="GO:0006338">
    <property type="term" value="P:chromatin remodeling"/>
    <property type="evidence" value="ECO:0007669"/>
    <property type="project" value="InterPro"/>
</dbReference>
<dbReference type="PRINTS" id="PR00503">
    <property type="entry name" value="BROMODOMAIN"/>
</dbReference>
<proteinExistence type="predicted"/>
<dbReference type="GO" id="GO:0008270">
    <property type="term" value="F:zinc ion binding"/>
    <property type="evidence" value="ECO:0007669"/>
    <property type="project" value="UniProtKB-KW"/>
</dbReference>
<dbReference type="InterPro" id="IPR018359">
    <property type="entry name" value="Bromodomain_CS"/>
</dbReference>
<dbReference type="AlphaFoldDB" id="A0AAV4FQM5"/>
<evidence type="ECO:0000256" key="5">
    <source>
        <dbReference type="PROSITE-ProRule" id="PRU00035"/>
    </source>
</evidence>
<feature type="compositionally biased region" description="Polar residues" evidence="7">
    <location>
        <begin position="131"/>
        <end position="143"/>
    </location>
</feature>
<dbReference type="GO" id="GO:0008623">
    <property type="term" value="C:CHRAC"/>
    <property type="evidence" value="ECO:0007669"/>
    <property type="project" value="TreeGrafter"/>
</dbReference>
<dbReference type="PROSITE" id="PS50016">
    <property type="entry name" value="ZF_PHD_2"/>
    <property type="match status" value="1"/>
</dbReference>
<evidence type="ECO:0000313" key="11">
    <source>
        <dbReference type="Proteomes" id="UP000762676"/>
    </source>
</evidence>
<protein>
    <submittedName>
        <fullName evidence="10">Bromodomain adjacent to zinc finger domain protein 1A</fullName>
    </submittedName>
</protein>
<dbReference type="Proteomes" id="UP000762676">
    <property type="component" value="Unassembled WGS sequence"/>
</dbReference>
<sequence length="342" mass="37858">MNRETEEEEADEEEDDDEVEGSDVEENEDETIESIDGVSDIDDDEDELNENPEDDVCVACGLPGMLICCDCCPRAYHLHCAKPPLKKVPKGKWMCQVCIGIERSGKIKIGAGISGSSSGKGKGKGKERKMLSSSKSTPTNSRPGSRHESPRESPRDSPVLGGRPKKQPIPQLAELASSSAKNRRGGRSGARHSLQSGGEGPLVRMMKSITPSSKRANSQQQQLKAAETLVNELIKHEDAWPFLKPVDKKLVPDYYDVIKRPMDFGTIRNKIHAFSYQHPSQMLNDIKLIFQNCAEYNNRNSLEFRACTQLTKTFEKRVKEIGLSEEAPSTSTAKQGRGRSLI</sequence>
<keyword evidence="2 6" id="KW-0863">Zinc-finger</keyword>
<evidence type="ECO:0000256" key="4">
    <source>
        <dbReference type="ARBA" id="ARBA00023117"/>
    </source>
</evidence>
<dbReference type="InterPro" id="IPR001965">
    <property type="entry name" value="Znf_PHD"/>
</dbReference>
<dbReference type="EMBL" id="BMAT01011563">
    <property type="protein sequence ID" value="GFR75033.1"/>
    <property type="molecule type" value="Genomic_DNA"/>
</dbReference>
<dbReference type="InterPro" id="IPR013083">
    <property type="entry name" value="Znf_RING/FYVE/PHD"/>
</dbReference>
<evidence type="ECO:0000256" key="6">
    <source>
        <dbReference type="PROSITE-ProRule" id="PRU00146"/>
    </source>
</evidence>
<dbReference type="PANTHER" id="PTHR46510">
    <property type="entry name" value="BROMODOMAIN ADJACENT TO ZINC FINGER DOMAIN PROTEIN 1A"/>
    <property type="match status" value="1"/>
</dbReference>
<dbReference type="PROSITE" id="PS01359">
    <property type="entry name" value="ZF_PHD_1"/>
    <property type="match status" value="1"/>
</dbReference>
<dbReference type="InterPro" id="IPR011011">
    <property type="entry name" value="Znf_FYVE_PHD"/>
</dbReference>
<dbReference type="Pfam" id="PF00628">
    <property type="entry name" value="PHD"/>
    <property type="match status" value="1"/>
</dbReference>
<dbReference type="PANTHER" id="PTHR46510:SF1">
    <property type="entry name" value="BROMODOMAIN ADJACENT TO ZINC FINGER DOMAIN PROTEIN 1A"/>
    <property type="match status" value="1"/>
</dbReference>
<dbReference type="SMART" id="SM00249">
    <property type="entry name" value="PHD"/>
    <property type="match status" value="1"/>
</dbReference>
<dbReference type="SUPFAM" id="SSF57903">
    <property type="entry name" value="FYVE/PHD zinc finger"/>
    <property type="match status" value="1"/>
</dbReference>
<evidence type="ECO:0000313" key="10">
    <source>
        <dbReference type="EMBL" id="GFR75033.1"/>
    </source>
</evidence>
<keyword evidence="3" id="KW-0862">Zinc</keyword>
<evidence type="ECO:0000256" key="7">
    <source>
        <dbReference type="SAM" id="MobiDB-lite"/>
    </source>
</evidence>
<feature type="domain" description="Bromo" evidence="8">
    <location>
        <begin position="234"/>
        <end position="304"/>
    </location>
</feature>
<evidence type="ECO:0000259" key="8">
    <source>
        <dbReference type="PROSITE" id="PS50014"/>
    </source>
</evidence>
<keyword evidence="11" id="KW-1185">Reference proteome</keyword>
<keyword evidence="1" id="KW-0479">Metal-binding</keyword>
<evidence type="ECO:0000259" key="9">
    <source>
        <dbReference type="PROSITE" id="PS50016"/>
    </source>
</evidence>
<keyword evidence="4 5" id="KW-0103">Bromodomain</keyword>
<feature type="compositionally biased region" description="Basic residues" evidence="7">
    <location>
        <begin position="181"/>
        <end position="190"/>
    </location>
</feature>
<dbReference type="InterPro" id="IPR036427">
    <property type="entry name" value="Bromodomain-like_sf"/>
</dbReference>
<dbReference type="PROSITE" id="PS50014">
    <property type="entry name" value="BROMODOMAIN_2"/>
    <property type="match status" value="1"/>
</dbReference>
<comment type="caution">
    <text evidence="10">The sequence shown here is derived from an EMBL/GenBank/DDBJ whole genome shotgun (WGS) entry which is preliminary data.</text>
</comment>
<dbReference type="Pfam" id="PF00439">
    <property type="entry name" value="Bromodomain"/>
    <property type="match status" value="1"/>
</dbReference>
<dbReference type="GO" id="GO:0045740">
    <property type="term" value="P:positive regulation of DNA replication"/>
    <property type="evidence" value="ECO:0007669"/>
    <property type="project" value="TreeGrafter"/>
</dbReference>
<dbReference type="SMART" id="SM00297">
    <property type="entry name" value="BROMO"/>
    <property type="match status" value="1"/>
</dbReference>
<dbReference type="SUPFAM" id="SSF47370">
    <property type="entry name" value="Bromodomain"/>
    <property type="match status" value="1"/>
</dbReference>
<evidence type="ECO:0000256" key="3">
    <source>
        <dbReference type="ARBA" id="ARBA00022833"/>
    </source>
</evidence>
<dbReference type="InterPro" id="IPR047171">
    <property type="entry name" value="BAZ1A"/>
</dbReference>
<dbReference type="Gene3D" id="3.30.40.10">
    <property type="entry name" value="Zinc/RING finger domain, C3HC4 (zinc finger)"/>
    <property type="match status" value="1"/>
</dbReference>
<dbReference type="GO" id="GO:0000228">
    <property type="term" value="C:nuclear chromosome"/>
    <property type="evidence" value="ECO:0007669"/>
    <property type="project" value="TreeGrafter"/>
</dbReference>
<gene>
    <name evidence="10" type="ORF">ElyMa_005768100</name>
</gene>
<feature type="compositionally biased region" description="Basic and acidic residues" evidence="7">
    <location>
        <begin position="145"/>
        <end position="155"/>
    </location>
</feature>
<evidence type="ECO:0000256" key="1">
    <source>
        <dbReference type="ARBA" id="ARBA00022723"/>
    </source>
</evidence>
<dbReference type="PROSITE" id="PS00633">
    <property type="entry name" value="BROMODOMAIN_1"/>
    <property type="match status" value="1"/>
</dbReference>
<dbReference type="GO" id="GO:0006355">
    <property type="term" value="P:regulation of DNA-templated transcription"/>
    <property type="evidence" value="ECO:0007669"/>
    <property type="project" value="TreeGrafter"/>
</dbReference>
<feature type="compositionally biased region" description="Low complexity" evidence="7">
    <location>
        <begin position="109"/>
        <end position="119"/>
    </location>
</feature>
<dbReference type="InterPro" id="IPR019787">
    <property type="entry name" value="Znf_PHD-finger"/>
</dbReference>
<dbReference type="InterPro" id="IPR019786">
    <property type="entry name" value="Zinc_finger_PHD-type_CS"/>
</dbReference>
<dbReference type="InterPro" id="IPR001487">
    <property type="entry name" value="Bromodomain"/>
</dbReference>
<feature type="domain" description="PHD-type" evidence="9">
    <location>
        <begin position="54"/>
        <end position="101"/>
    </location>
</feature>
<organism evidence="10 11">
    <name type="scientific">Elysia marginata</name>
    <dbReference type="NCBI Taxonomy" id="1093978"/>
    <lineage>
        <taxon>Eukaryota</taxon>
        <taxon>Metazoa</taxon>
        <taxon>Spiralia</taxon>
        <taxon>Lophotrochozoa</taxon>
        <taxon>Mollusca</taxon>
        <taxon>Gastropoda</taxon>
        <taxon>Heterobranchia</taxon>
        <taxon>Euthyneura</taxon>
        <taxon>Panpulmonata</taxon>
        <taxon>Sacoglossa</taxon>
        <taxon>Placobranchoidea</taxon>
        <taxon>Plakobranchidae</taxon>
        <taxon>Elysia</taxon>
    </lineage>
</organism>
<accession>A0AAV4FQM5</accession>
<evidence type="ECO:0000256" key="2">
    <source>
        <dbReference type="ARBA" id="ARBA00022771"/>
    </source>
</evidence>
<dbReference type="GO" id="GO:0003677">
    <property type="term" value="F:DNA binding"/>
    <property type="evidence" value="ECO:0007669"/>
    <property type="project" value="TreeGrafter"/>
</dbReference>
<dbReference type="GO" id="GO:0031445">
    <property type="term" value="P:regulation of heterochromatin formation"/>
    <property type="evidence" value="ECO:0007669"/>
    <property type="project" value="TreeGrafter"/>
</dbReference>
<name>A0AAV4FQM5_9GAST</name>
<dbReference type="Gene3D" id="1.20.920.10">
    <property type="entry name" value="Bromodomain-like"/>
    <property type="match status" value="1"/>
</dbReference>
<feature type="region of interest" description="Disordered" evidence="7">
    <location>
        <begin position="1"/>
        <end position="50"/>
    </location>
</feature>
<feature type="region of interest" description="Disordered" evidence="7">
    <location>
        <begin position="109"/>
        <end position="203"/>
    </location>
</feature>
<reference evidence="10 11" key="1">
    <citation type="journal article" date="2021" name="Elife">
        <title>Chloroplast acquisition without the gene transfer in kleptoplastic sea slugs, Plakobranchus ocellatus.</title>
        <authorList>
            <person name="Maeda T."/>
            <person name="Takahashi S."/>
            <person name="Yoshida T."/>
            <person name="Shimamura S."/>
            <person name="Takaki Y."/>
            <person name="Nagai Y."/>
            <person name="Toyoda A."/>
            <person name="Suzuki Y."/>
            <person name="Arimoto A."/>
            <person name="Ishii H."/>
            <person name="Satoh N."/>
            <person name="Nishiyama T."/>
            <person name="Hasebe M."/>
            <person name="Maruyama T."/>
            <person name="Minagawa J."/>
            <person name="Obokata J."/>
            <person name="Shigenobu S."/>
        </authorList>
    </citation>
    <scope>NUCLEOTIDE SEQUENCE [LARGE SCALE GENOMIC DNA]</scope>
</reference>